<dbReference type="AlphaFoldDB" id="F6H8D2"/>
<gene>
    <name evidence="1" type="ORF">VIT_00s0367g00010</name>
</gene>
<accession>F6H8D2</accession>
<dbReference type="PaxDb" id="29760-VIT_00s0367g00010.t01"/>
<organism evidence="1 2">
    <name type="scientific">Vitis vinifera</name>
    <name type="common">Grape</name>
    <dbReference type="NCBI Taxonomy" id="29760"/>
    <lineage>
        <taxon>Eukaryota</taxon>
        <taxon>Viridiplantae</taxon>
        <taxon>Streptophyta</taxon>
        <taxon>Embryophyta</taxon>
        <taxon>Tracheophyta</taxon>
        <taxon>Spermatophyta</taxon>
        <taxon>Magnoliopsida</taxon>
        <taxon>eudicotyledons</taxon>
        <taxon>Gunneridae</taxon>
        <taxon>Pentapetalae</taxon>
        <taxon>rosids</taxon>
        <taxon>Vitales</taxon>
        <taxon>Vitaceae</taxon>
        <taxon>Viteae</taxon>
        <taxon>Vitis</taxon>
    </lineage>
</organism>
<proteinExistence type="predicted"/>
<reference evidence="2" key="1">
    <citation type="journal article" date="2007" name="Nature">
        <title>The grapevine genome sequence suggests ancestral hexaploidization in major angiosperm phyla.</title>
        <authorList>
            <consortium name="The French-Italian Public Consortium for Grapevine Genome Characterization."/>
            <person name="Jaillon O."/>
            <person name="Aury J.-M."/>
            <person name="Noel B."/>
            <person name="Policriti A."/>
            <person name="Clepet C."/>
            <person name="Casagrande A."/>
            <person name="Choisne N."/>
            <person name="Aubourg S."/>
            <person name="Vitulo N."/>
            <person name="Jubin C."/>
            <person name="Vezzi A."/>
            <person name="Legeai F."/>
            <person name="Hugueney P."/>
            <person name="Dasilva C."/>
            <person name="Horner D."/>
            <person name="Mica E."/>
            <person name="Jublot D."/>
            <person name="Poulain J."/>
            <person name="Bruyere C."/>
            <person name="Billault A."/>
            <person name="Segurens B."/>
            <person name="Gouyvenoux M."/>
            <person name="Ugarte E."/>
            <person name="Cattonaro F."/>
            <person name="Anthouard V."/>
            <person name="Vico V."/>
            <person name="Del Fabbro C."/>
            <person name="Alaux M."/>
            <person name="Di Gaspero G."/>
            <person name="Dumas V."/>
            <person name="Felice N."/>
            <person name="Paillard S."/>
            <person name="Juman I."/>
            <person name="Moroldo M."/>
            <person name="Scalabrin S."/>
            <person name="Canaguier A."/>
            <person name="Le Clainche I."/>
            <person name="Malacrida G."/>
            <person name="Durand E."/>
            <person name="Pesole G."/>
            <person name="Laucou V."/>
            <person name="Chatelet P."/>
            <person name="Merdinoglu D."/>
            <person name="Delledonne M."/>
            <person name="Pezzotti M."/>
            <person name="Lecharny A."/>
            <person name="Scarpelli C."/>
            <person name="Artiguenave F."/>
            <person name="Pe M.E."/>
            <person name="Valle G."/>
            <person name="Morgante M."/>
            <person name="Caboche M."/>
            <person name="Adam-Blondon A.-F."/>
            <person name="Weissenbach J."/>
            <person name="Quetier F."/>
            <person name="Wincker P."/>
        </authorList>
    </citation>
    <scope>NUCLEOTIDE SEQUENCE [LARGE SCALE GENOMIC DNA]</scope>
    <source>
        <strain evidence="2">cv. Pinot noir / PN40024</strain>
    </source>
</reference>
<evidence type="ECO:0000313" key="1">
    <source>
        <dbReference type="EMBL" id="CCB48475.1"/>
    </source>
</evidence>
<name>F6H8D2_VITVI</name>
<keyword evidence="2" id="KW-1185">Reference proteome</keyword>
<evidence type="ECO:0000313" key="2">
    <source>
        <dbReference type="Proteomes" id="UP000009183"/>
    </source>
</evidence>
<sequence length="61" mass="6820">GSSSRNGWICVKKEGPWRQKTLEIVTVGIELIVGSNGTEYGGDWLVGWWAGSFSIRFYKVL</sequence>
<protein>
    <submittedName>
        <fullName evidence="1">Uncharacterized protein</fullName>
    </submittedName>
</protein>
<dbReference type="HOGENOM" id="CLU_2929761_0_0_1"/>
<dbReference type="InParanoid" id="F6H8D2"/>
<dbReference type="EMBL" id="FN595335">
    <property type="protein sequence ID" value="CCB48475.1"/>
    <property type="molecule type" value="Genomic_DNA"/>
</dbReference>
<dbReference type="Proteomes" id="UP000009183">
    <property type="component" value="Unassembled WGS sequence, unordered"/>
</dbReference>
<feature type="non-terminal residue" evidence="1">
    <location>
        <position position="1"/>
    </location>
</feature>